<keyword evidence="1" id="KW-0472">Membrane</keyword>
<dbReference type="EMBL" id="MT375015">
    <property type="protein sequence ID" value="QSE33951.1"/>
    <property type="molecule type" value="Genomic_DNA"/>
</dbReference>
<reference evidence="2" key="1">
    <citation type="journal article" date="2020" name="Comput. Struct. Biotechnol. J.">
        <title>The mitogenomes of two saprophytic Boletales species (Coniophora) reveals intron dynamics and accumulation of plasmid-derived and non-conserved genes.</title>
        <authorList>
            <person name="Wu P."/>
            <person name="Bao Z."/>
            <person name="Tu W."/>
            <person name="Li L."/>
            <person name="Xiong C."/>
            <person name="Jin X."/>
            <person name="Li P."/>
            <person name="Gui M."/>
            <person name="Huang W."/>
            <person name="Li Q."/>
        </authorList>
    </citation>
    <scope>NUCLEOTIDE SEQUENCE</scope>
</reference>
<gene>
    <name evidence="2" type="primary">orf307</name>
</gene>
<feature type="transmembrane region" description="Helical" evidence="1">
    <location>
        <begin position="104"/>
        <end position="122"/>
    </location>
</feature>
<accession>A0A896YYG6</accession>
<feature type="transmembrane region" description="Helical" evidence="1">
    <location>
        <begin position="129"/>
        <end position="148"/>
    </location>
</feature>
<proteinExistence type="predicted"/>
<keyword evidence="1" id="KW-0812">Transmembrane</keyword>
<sequence length="307" mass="34315">MFNPFIFISRTIITIFVRRVNLPDIFSSLAGQIFFISRDLIRSQGMIPTLTGLLTLRRLILSRGSLQDLTNSTRVNPVVSRAIYNIVQGKWGACTDNAPVINRYFYGFIFSLILSRFPAIFFKISKFSIGLLFSSLGIFYTDILPLVLPSVTFLKDWAKSYLQFVENHSSIKLLSQTEILNKDNATYLSMLGLILLGLVGITISLVSADYFFPDAIGKVPAVNTYVDFIKSITSGISSWVQGFFNKETLQQPTLDEINRTERISRLPAPESISRVSSSGSDLTVRGIELITPPSTPEPVLPNPWDIV</sequence>
<protein>
    <submittedName>
        <fullName evidence="2">Uncharacterized protein</fullName>
    </submittedName>
</protein>
<geneLocation type="mitochondrion" evidence="2"/>
<keyword evidence="1" id="KW-1133">Transmembrane helix</keyword>
<evidence type="ECO:0000313" key="2">
    <source>
        <dbReference type="EMBL" id="QSE33951.1"/>
    </source>
</evidence>
<dbReference type="AlphaFoldDB" id="A0A896YYG6"/>
<feature type="transmembrane region" description="Helical" evidence="1">
    <location>
        <begin position="187"/>
        <end position="208"/>
    </location>
</feature>
<keyword evidence="2" id="KW-0496">Mitochondrion</keyword>
<evidence type="ECO:0000256" key="1">
    <source>
        <dbReference type="SAM" id="Phobius"/>
    </source>
</evidence>
<organism evidence="2">
    <name type="scientific">Coniophora olivacea</name>
    <dbReference type="NCBI Taxonomy" id="85977"/>
    <lineage>
        <taxon>Eukaryota</taxon>
        <taxon>Fungi</taxon>
        <taxon>Dikarya</taxon>
        <taxon>Basidiomycota</taxon>
        <taxon>Agaricomycotina</taxon>
        <taxon>Agaricomycetes</taxon>
        <taxon>Agaricomycetidae</taxon>
        <taxon>Boletales</taxon>
        <taxon>Coniophorineae</taxon>
        <taxon>Coniophoraceae</taxon>
        <taxon>Coniophora</taxon>
    </lineage>
</organism>
<name>A0A896YYG6_9AGAM</name>